<evidence type="ECO:0000256" key="4">
    <source>
        <dbReference type="ARBA" id="ARBA00022729"/>
    </source>
</evidence>
<dbReference type="InterPro" id="IPR018202">
    <property type="entry name" value="Ser_caboxypep_ser_AS"/>
</dbReference>
<name>A0A9P6B3J5_9AGAM</name>
<evidence type="ECO:0000256" key="1">
    <source>
        <dbReference type="ARBA" id="ARBA00009431"/>
    </source>
</evidence>
<evidence type="ECO:0000256" key="6">
    <source>
        <dbReference type="ARBA" id="ARBA00023180"/>
    </source>
</evidence>
<dbReference type="PANTHER" id="PTHR11802:SF113">
    <property type="entry name" value="SERINE CARBOXYPEPTIDASE CTSA-4.1"/>
    <property type="match status" value="1"/>
</dbReference>
<dbReference type="GO" id="GO:0004185">
    <property type="term" value="F:serine-type carboxypeptidase activity"/>
    <property type="evidence" value="ECO:0007669"/>
    <property type="project" value="UniProtKB-UniRule"/>
</dbReference>
<gene>
    <name evidence="8" type="ORF">BS47DRAFT_1375810</name>
</gene>
<keyword evidence="9" id="KW-1185">Reference proteome</keyword>
<evidence type="ECO:0000313" key="8">
    <source>
        <dbReference type="EMBL" id="KAF9516920.1"/>
    </source>
</evidence>
<dbReference type="PROSITE" id="PS00560">
    <property type="entry name" value="CARBOXYPEPT_SER_HIS"/>
    <property type="match status" value="1"/>
</dbReference>
<dbReference type="InterPro" id="IPR033124">
    <property type="entry name" value="Ser_caboxypep_his_AS"/>
</dbReference>
<dbReference type="GO" id="GO:0000324">
    <property type="term" value="C:fungal-type vacuole"/>
    <property type="evidence" value="ECO:0007669"/>
    <property type="project" value="TreeGrafter"/>
</dbReference>
<proteinExistence type="inferred from homology"/>
<organism evidence="8 9">
    <name type="scientific">Hydnum rufescens UP504</name>
    <dbReference type="NCBI Taxonomy" id="1448309"/>
    <lineage>
        <taxon>Eukaryota</taxon>
        <taxon>Fungi</taxon>
        <taxon>Dikarya</taxon>
        <taxon>Basidiomycota</taxon>
        <taxon>Agaricomycotina</taxon>
        <taxon>Agaricomycetes</taxon>
        <taxon>Cantharellales</taxon>
        <taxon>Hydnaceae</taxon>
        <taxon>Hydnum</taxon>
    </lineage>
</organism>
<evidence type="ECO:0000256" key="3">
    <source>
        <dbReference type="ARBA" id="ARBA00022670"/>
    </source>
</evidence>
<keyword evidence="3 7" id="KW-0645">Protease</keyword>
<keyword evidence="6" id="KW-0325">Glycoprotein</keyword>
<dbReference type="PANTHER" id="PTHR11802">
    <property type="entry name" value="SERINE PROTEASE FAMILY S10 SERINE CARBOXYPEPTIDASE"/>
    <property type="match status" value="1"/>
</dbReference>
<dbReference type="Proteomes" id="UP000886523">
    <property type="component" value="Unassembled WGS sequence"/>
</dbReference>
<evidence type="ECO:0000256" key="5">
    <source>
        <dbReference type="ARBA" id="ARBA00022801"/>
    </source>
</evidence>
<keyword evidence="5 7" id="KW-0378">Hydrolase</keyword>
<reference evidence="8" key="1">
    <citation type="journal article" date="2020" name="Nat. Commun.">
        <title>Large-scale genome sequencing of mycorrhizal fungi provides insights into the early evolution of symbiotic traits.</title>
        <authorList>
            <person name="Miyauchi S."/>
            <person name="Kiss E."/>
            <person name="Kuo A."/>
            <person name="Drula E."/>
            <person name="Kohler A."/>
            <person name="Sanchez-Garcia M."/>
            <person name="Morin E."/>
            <person name="Andreopoulos B."/>
            <person name="Barry K.W."/>
            <person name="Bonito G."/>
            <person name="Buee M."/>
            <person name="Carver A."/>
            <person name="Chen C."/>
            <person name="Cichocki N."/>
            <person name="Clum A."/>
            <person name="Culley D."/>
            <person name="Crous P.W."/>
            <person name="Fauchery L."/>
            <person name="Girlanda M."/>
            <person name="Hayes R.D."/>
            <person name="Keri Z."/>
            <person name="LaButti K."/>
            <person name="Lipzen A."/>
            <person name="Lombard V."/>
            <person name="Magnuson J."/>
            <person name="Maillard F."/>
            <person name="Murat C."/>
            <person name="Nolan M."/>
            <person name="Ohm R.A."/>
            <person name="Pangilinan J."/>
            <person name="Pereira M.F."/>
            <person name="Perotto S."/>
            <person name="Peter M."/>
            <person name="Pfister S."/>
            <person name="Riley R."/>
            <person name="Sitrit Y."/>
            <person name="Stielow J.B."/>
            <person name="Szollosi G."/>
            <person name="Zifcakova L."/>
            <person name="Stursova M."/>
            <person name="Spatafora J.W."/>
            <person name="Tedersoo L."/>
            <person name="Vaario L.M."/>
            <person name="Yamada A."/>
            <person name="Yan M."/>
            <person name="Wang P."/>
            <person name="Xu J."/>
            <person name="Bruns T."/>
            <person name="Baldrian P."/>
            <person name="Vilgalys R."/>
            <person name="Dunand C."/>
            <person name="Henrissat B."/>
            <person name="Grigoriev I.V."/>
            <person name="Hibbett D."/>
            <person name="Nagy L.G."/>
            <person name="Martin F.M."/>
        </authorList>
    </citation>
    <scope>NUCLEOTIDE SEQUENCE</scope>
    <source>
        <strain evidence="8">UP504</strain>
    </source>
</reference>
<dbReference type="Pfam" id="PF00450">
    <property type="entry name" value="Peptidase_S10"/>
    <property type="match status" value="2"/>
</dbReference>
<dbReference type="AlphaFoldDB" id="A0A9P6B3J5"/>
<sequence length="500" mass="55031">MFGRLVSAFAAASFAGGYSQVQLGHERVNFPLGKLAAPISASNAADSNFTSFEHPSFPAHTLRIKRTVDFCDPTVKAYSGYIDADYGTKHLFFYFFESRGDPDKDDVLMWINGGPGCSSSLGLFMELGPCSVLHPPSGNGTKWNPYSWNANANLFFLDQPVGVGFSYADFGRTIETTEDAAKDVAAFVSIFFETFSQFKGRPFHMAGESYGGRYLPVFASEIIDQNAVAIAEGRQPIPLRSILIGNGFTDMSTMQLSYYDMQCTNVSVPPVLSIATCVAMKATLPRCAQALKEECNDRFDAIGCSAALDFCSTQLDEPYFSSGYPLIKYISEYLDKPEVRRTLGVDQSIGNFTSCNNVVGAAFGRRLDSAHRTHHYVAQLLERGLRVLIYVGEIVSTSHICVLPLGLCASYALWVQGTYDWICNHVGNYRLYSSMEWTGLGEFNKNELREWIVEGQVAGNTKSARGLTWATVTGAGHMVPYDKPVVALAMLQRWLAEEAL</sequence>
<dbReference type="EC" id="3.4.16.-" evidence="7"/>
<keyword evidence="2 7" id="KW-0121">Carboxypeptidase</keyword>
<protein>
    <recommendedName>
        <fullName evidence="7">Carboxypeptidase</fullName>
        <ecNumber evidence="7">3.4.16.-</ecNumber>
    </recommendedName>
</protein>
<evidence type="ECO:0000256" key="2">
    <source>
        <dbReference type="ARBA" id="ARBA00022645"/>
    </source>
</evidence>
<evidence type="ECO:0000313" key="9">
    <source>
        <dbReference type="Proteomes" id="UP000886523"/>
    </source>
</evidence>
<dbReference type="Gene3D" id="3.40.50.1820">
    <property type="entry name" value="alpha/beta hydrolase"/>
    <property type="match status" value="1"/>
</dbReference>
<dbReference type="OrthoDB" id="443318at2759"/>
<dbReference type="EMBL" id="MU128935">
    <property type="protein sequence ID" value="KAF9516920.1"/>
    <property type="molecule type" value="Genomic_DNA"/>
</dbReference>
<keyword evidence="4" id="KW-0732">Signal</keyword>
<comment type="similarity">
    <text evidence="1 7">Belongs to the peptidase S10 family.</text>
</comment>
<accession>A0A9P6B3J5</accession>
<comment type="caution">
    <text evidence="8">The sequence shown here is derived from an EMBL/GenBank/DDBJ whole genome shotgun (WGS) entry which is preliminary data.</text>
</comment>
<dbReference type="GO" id="GO:0006508">
    <property type="term" value="P:proteolysis"/>
    <property type="evidence" value="ECO:0007669"/>
    <property type="project" value="UniProtKB-KW"/>
</dbReference>
<dbReference type="InterPro" id="IPR029058">
    <property type="entry name" value="AB_hydrolase_fold"/>
</dbReference>
<dbReference type="PRINTS" id="PR00724">
    <property type="entry name" value="CRBOXYPTASEC"/>
</dbReference>
<dbReference type="SUPFAM" id="SSF53474">
    <property type="entry name" value="alpha/beta-Hydrolases"/>
    <property type="match status" value="1"/>
</dbReference>
<evidence type="ECO:0000256" key="7">
    <source>
        <dbReference type="RuleBase" id="RU361156"/>
    </source>
</evidence>
<dbReference type="PROSITE" id="PS00131">
    <property type="entry name" value="CARBOXYPEPT_SER_SER"/>
    <property type="match status" value="1"/>
</dbReference>
<dbReference type="InterPro" id="IPR001563">
    <property type="entry name" value="Peptidase_S10"/>
</dbReference>